<dbReference type="Pfam" id="PF14384">
    <property type="entry name" value="BrnA_antitoxin"/>
    <property type="match status" value="1"/>
</dbReference>
<evidence type="ECO:0000313" key="1">
    <source>
        <dbReference type="EMBL" id="GBR73218.1"/>
    </source>
</evidence>
<name>A0A388T9Z9_TERA1</name>
<dbReference type="InterPro" id="IPR025528">
    <property type="entry name" value="BrnA_antitoxin"/>
</dbReference>
<dbReference type="AlphaFoldDB" id="A0A388T9Z9"/>
<proteinExistence type="predicted"/>
<comment type="caution">
    <text evidence="1">The sequence shown here is derived from an EMBL/GenBank/DDBJ whole genome shotgun (WGS) entry which is preliminary data.</text>
</comment>
<dbReference type="EMBL" id="BGZN01000007">
    <property type="protein sequence ID" value="GBR73218.1"/>
    <property type="molecule type" value="Genomic_DNA"/>
</dbReference>
<gene>
    <name evidence="1" type="primary">brnA</name>
    <name evidence="1" type="ORF">NO1_0636</name>
</gene>
<sequence length="105" mass="11818">MDRLIRSKLRVGARPTKAQLQRIRAAAKKPIVFDEDCPELTDEELAEFAELARKRDALRKKSVLSLRVSPETVQIGQTLGKGWTGIMGRLLDLAVRDPLLLKRAL</sequence>
<accession>A0A388T9Z9</accession>
<organism evidence="1 2">
    <name type="scientific">Termititenax aidoneus</name>
    <dbReference type="NCBI Taxonomy" id="2218524"/>
    <lineage>
        <taxon>Bacteria</taxon>
        <taxon>Bacillati</taxon>
        <taxon>Candidatus Margulisiibacteriota</taxon>
        <taxon>Candidatus Termititenacia</taxon>
        <taxon>Candidatus Termititenacales</taxon>
        <taxon>Candidatus Termititenacaceae</taxon>
        <taxon>Candidatus Termititenax</taxon>
    </lineage>
</organism>
<protein>
    <submittedName>
        <fullName evidence="1">Antitoxin BrnA</fullName>
    </submittedName>
</protein>
<keyword evidence="2" id="KW-1185">Reference proteome</keyword>
<evidence type="ECO:0000313" key="2">
    <source>
        <dbReference type="Proteomes" id="UP000269352"/>
    </source>
</evidence>
<dbReference type="Proteomes" id="UP000269352">
    <property type="component" value="Unassembled WGS sequence"/>
</dbReference>
<reference evidence="1 2" key="1">
    <citation type="journal article" date="2019" name="ISME J.">
        <title>Genome analyses of uncultured TG2/ZB3 bacteria in 'Margulisbacteria' specifically attached to ectosymbiotic spirochetes of protists in the termite gut.</title>
        <authorList>
            <person name="Utami Y.D."/>
            <person name="Kuwahara H."/>
            <person name="Igai K."/>
            <person name="Murakami T."/>
            <person name="Sugaya K."/>
            <person name="Morikawa T."/>
            <person name="Nagura Y."/>
            <person name="Yuki M."/>
            <person name="Deevong P."/>
            <person name="Inoue T."/>
            <person name="Kihara K."/>
            <person name="Lo N."/>
            <person name="Yamada A."/>
            <person name="Ohkuma M."/>
            <person name="Hongoh Y."/>
        </authorList>
    </citation>
    <scope>NUCLEOTIDE SEQUENCE [LARGE SCALE GENOMIC DNA]</scope>
    <source>
        <strain evidence="1">NkOx7-01</strain>
    </source>
</reference>